<evidence type="ECO:0000313" key="11">
    <source>
        <dbReference type="Proteomes" id="UP000066284"/>
    </source>
</evidence>
<feature type="region of interest" description="Disordered" evidence="8">
    <location>
        <begin position="553"/>
        <end position="574"/>
    </location>
</feature>
<dbReference type="Pfam" id="PF13167">
    <property type="entry name" value="GTP-bdg_N"/>
    <property type="match status" value="1"/>
</dbReference>
<dbReference type="InterPro" id="IPR025121">
    <property type="entry name" value="GTPase_HflX_N"/>
</dbReference>
<evidence type="ECO:0000259" key="9">
    <source>
        <dbReference type="PROSITE" id="PS51705"/>
    </source>
</evidence>
<dbReference type="InterPro" id="IPR032305">
    <property type="entry name" value="GTP-bd_M"/>
</dbReference>
<evidence type="ECO:0000313" key="10">
    <source>
        <dbReference type="EMBL" id="CUQ67759.1"/>
    </source>
</evidence>
<evidence type="ECO:0000256" key="1">
    <source>
        <dbReference type="ARBA" id="ARBA00022490"/>
    </source>
</evidence>
<dbReference type="GO" id="GO:0005737">
    <property type="term" value="C:cytoplasm"/>
    <property type="evidence" value="ECO:0007669"/>
    <property type="project" value="UniProtKB-SubCell"/>
</dbReference>
<dbReference type="InterPro" id="IPR016496">
    <property type="entry name" value="GTPase_HflX"/>
</dbReference>
<dbReference type="InterPro" id="IPR006073">
    <property type="entry name" value="GTP-bd"/>
</dbReference>
<keyword evidence="4" id="KW-0460">Magnesium</keyword>
<evidence type="ECO:0000256" key="4">
    <source>
        <dbReference type="ARBA" id="ARBA00022842"/>
    </source>
</evidence>
<dbReference type="FunFam" id="3.40.50.11060:FF:000001">
    <property type="entry name" value="GTPase HflX"/>
    <property type="match status" value="1"/>
</dbReference>
<dbReference type="Gene3D" id="3.40.50.11060">
    <property type="entry name" value="GTPase HflX, N-terminal domain"/>
    <property type="match status" value="1"/>
</dbReference>
<proteinExistence type="inferred from homology"/>
<dbReference type="InterPro" id="IPR030394">
    <property type="entry name" value="G_HFLX_dom"/>
</dbReference>
<sequence length="574" mass="64235">MSEAFGERRLSIPEVRGQIAGLRPSQIAAIERLYRRRVAADQVLGSELAKTMSQLTLDVRRPIGVVLTRRGIVQEVIVGTDLCLTPATAAKFRAGPRSLRGLRFIRTQLHDQPLSQEAITDLAYLRLDLIGTLSVSSEGTPGYLYLAHILPPNGENRLCNVLGAVPFHRCAIRFDRFIEELEAKVQAARSHQVIKNGHEAAMLVSASPRGRGEQEERLAELAELARSAGVTVIDRVVQRTDEGHQRYLLGSGKLKEVLIRTLHQGADMVIIDQTLTPAQSRAIAEMTDIKVIDRTQLILDIFARRAHSREGKVQVELAQLRYLLPRLSGKGADLSRLGGGIGARGPGETKLETDRRRIRDRITRLERELELFSKQQDRRRVRRRRYGLPIVSLVGYTNAGKSTLLNQLTGSCVSAKDRLFETLDTTSRRLRFPRDREIIITDTVGFIRDLPQELVRTFRATLEGLREADLLLHVVDAGVTDIDMQIAAVADIVRDLDLDEIPRVLVFNKCDRLPAQQVELLCRRYRAIGISALQPHTWPPLLEVIEKAASRSIPGHQEGPSTYVSQESADLVFH</sequence>
<keyword evidence="7" id="KW-0175">Coiled coil</keyword>
<dbReference type="KEGG" id="nio:NITINOP_2787"/>
<dbReference type="EMBL" id="LN885086">
    <property type="protein sequence ID" value="CUQ67759.1"/>
    <property type="molecule type" value="Genomic_DNA"/>
</dbReference>
<dbReference type="Pfam" id="PF16360">
    <property type="entry name" value="GTP-bdg_M"/>
    <property type="match status" value="1"/>
</dbReference>
<evidence type="ECO:0000256" key="8">
    <source>
        <dbReference type="SAM" id="MobiDB-lite"/>
    </source>
</evidence>
<dbReference type="PRINTS" id="PR00326">
    <property type="entry name" value="GTP1OBG"/>
</dbReference>
<evidence type="ECO:0000256" key="2">
    <source>
        <dbReference type="ARBA" id="ARBA00022723"/>
    </source>
</evidence>
<comment type="subunit">
    <text evidence="6">Monomer. Associates with the 50S ribosomal subunit.</text>
</comment>
<keyword evidence="3 6" id="KW-0547">Nucleotide-binding</keyword>
<keyword evidence="5 6" id="KW-0342">GTP-binding</keyword>
<dbReference type="Pfam" id="PF01926">
    <property type="entry name" value="MMR_HSR1"/>
    <property type="match status" value="1"/>
</dbReference>
<dbReference type="HAMAP" id="MF_00900">
    <property type="entry name" value="GTPase_HflX"/>
    <property type="match status" value="1"/>
</dbReference>
<dbReference type="Proteomes" id="UP000066284">
    <property type="component" value="Chromosome 1"/>
</dbReference>
<feature type="coiled-coil region" evidence="7">
    <location>
        <begin position="348"/>
        <end position="375"/>
    </location>
</feature>
<dbReference type="InterPro" id="IPR027417">
    <property type="entry name" value="P-loop_NTPase"/>
</dbReference>
<dbReference type="CDD" id="cd01878">
    <property type="entry name" value="HflX"/>
    <property type="match status" value="1"/>
</dbReference>
<dbReference type="Gene3D" id="6.10.250.2860">
    <property type="match status" value="1"/>
</dbReference>
<dbReference type="SUPFAM" id="SSF52540">
    <property type="entry name" value="P-loop containing nucleoside triphosphate hydrolases"/>
    <property type="match status" value="1"/>
</dbReference>
<protein>
    <recommendedName>
        <fullName evidence="6">GTPase HflX</fullName>
    </recommendedName>
    <alternativeName>
        <fullName evidence="6">GTP-binding protein HflX</fullName>
    </alternativeName>
</protein>
<evidence type="ECO:0000256" key="5">
    <source>
        <dbReference type="ARBA" id="ARBA00023134"/>
    </source>
</evidence>
<dbReference type="NCBIfam" id="TIGR03156">
    <property type="entry name" value="GTP_HflX"/>
    <property type="match status" value="1"/>
</dbReference>
<keyword evidence="1 6" id="KW-0963">Cytoplasm</keyword>
<dbReference type="Gene3D" id="3.40.50.300">
    <property type="entry name" value="P-loop containing nucleotide triphosphate hydrolases"/>
    <property type="match status" value="1"/>
</dbReference>
<comment type="similarity">
    <text evidence="6">Belongs to the TRAFAC class OBG-HflX-like GTPase superfamily. HflX GTPase family.</text>
</comment>
<keyword evidence="11" id="KW-1185">Reference proteome</keyword>
<organism evidence="10 11">
    <name type="scientific">Candidatus Nitrospira inopinata</name>
    <dbReference type="NCBI Taxonomy" id="1715989"/>
    <lineage>
        <taxon>Bacteria</taxon>
        <taxon>Pseudomonadati</taxon>
        <taxon>Nitrospirota</taxon>
        <taxon>Nitrospiria</taxon>
        <taxon>Nitrospirales</taxon>
        <taxon>Nitrospiraceae</taxon>
        <taxon>Nitrospira</taxon>
    </lineage>
</organism>
<comment type="function">
    <text evidence="6">GTPase that associates with the 50S ribosomal subunit and may have a role during protein synthesis or ribosome biogenesis.</text>
</comment>
<keyword evidence="2" id="KW-0479">Metal-binding</keyword>
<dbReference type="GO" id="GO:0046872">
    <property type="term" value="F:metal ion binding"/>
    <property type="evidence" value="ECO:0007669"/>
    <property type="project" value="UniProtKB-KW"/>
</dbReference>
<reference evidence="11" key="1">
    <citation type="submission" date="2015-09" db="EMBL/GenBank/DDBJ databases">
        <authorList>
            <person name="Daims H."/>
        </authorList>
    </citation>
    <scope>NUCLEOTIDE SEQUENCE [LARGE SCALE GENOMIC DNA]</scope>
</reference>
<dbReference type="GO" id="GO:0003924">
    <property type="term" value="F:GTPase activity"/>
    <property type="evidence" value="ECO:0007669"/>
    <property type="project" value="UniProtKB-UniRule"/>
</dbReference>
<feature type="compositionally biased region" description="Polar residues" evidence="8">
    <location>
        <begin position="559"/>
        <end position="568"/>
    </location>
</feature>
<accession>A0A0S4KVD7</accession>
<evidence type="ECO:0000256" key="6">
    <source>
        <dbReference type="HAMAP-Rule" id="MF_00900"/>
    </source>
</evidence>
<name>A0A0S4KVD7_9BACT</name>
<dbReference type="GO" id="GO:0043022">
    <property type="term" value="F:ribosome binding"/>
    <property type="evidence" value="ECO:0007669"/>
    <property type="project" value="TreeGrafter"/>
</dbReference>
<dbReference type="STRING" id="1715989.NITINOP_2787"/>
<evidence type="ECO:0000256" key="3">
    <source>
        <dbReference type="ARBA" id="ARBA00022741"/>
    </source>
</evidence>
<feature type="domain" description="Hflx-type G" evidence="9">
    <location>
        <begin position="389"/>
        <end position="553"/>
    </location>
</feature>
<dbReference type="PANTHER" id="PTHR10229">
    <property type="entry name" value="GTP-BINDING PROTEIN HFLX"/>
    <property type="match status" value="1"/>
</dbReference>
<dbReference type="PANTHER" id="PTHR10229:SF0">
    <property type="entry name" value="GTP-BINDING PROTEIN 6-RELATED"/>
    <property type="match status" value="1"/>
</dbReference>
<comment type="subcellular location">
    <subcellularLocation>
        <location evidence="6">Cytoplasm</location>
    </subcellularLocation>
    <text evidence="6">May associate with membranes.</text>
</comment>
<dbReference type="PROSITE" id="PS51705">
    <property type="entry name" value="G_HFLX"/>
    <property type="match status" value="1"/>
</dbReference>
<dbReference type="AlphaFoldDB" id="A0A0S4KVD7"/>
<gene>
    <name evidence="6 10" type="primary">hflX</name>
    <name evidence="10" type="ORF">NITINOP_2787</name>
</gene>
<dbReference type="GO" id="GO:0005525">
    <property type="term" value="F:GTP binding"/>
    <property type="evidence" value="ECO:0007669"/>
    <property type="project" value="UniProtKB-UniRule"/>
</dbReference>
<dbReference type="InterPro" id="IPR042108">
    <property type="entry name" value="GTPase_HflX_N_sf"/>
</dbReference>
<evidence type="ECO:0000256" key="7">
    <source>
        <dbReference type="SAM" id="Coils"/>
    </source>
</evidence>